<feature type="binding site" evidence="7">
    <location>
        <position position="78"/>
    </location>
    <ligand>
        <name>substrate</name>
    </ligand>
</feature>
<feature type="binding site" evidence="7">
    <location>
        <position position="57"/>
    </location>
    <ligand>
        <name>substrate</name>
    </ligand>
</feature>
<dbReference type="Pfam" id="PF01202">
    <property type="entry name" value="SKI"/>
    <property type="match status" value="1"/>
</dbReference>
<comment type="caution">
    <text evidence="7">Lacks conserved residue(s) required for the propagation of feature annotation.</text>
</comment>
<evidence type="ECO:0000313" key="9">
    <source>
        <dbReference type="Proteomes" id="UP000626844"/>
    </source>
</evidence>
<gene>
    <name evidence="7" type="primary">aroK</name>
    <name evidence="8" type="ORF">IC621_01190</name>
</gene>
<comment type="function">
    <text evidence="7">Catalyzes the specific phosphorylation of the 3-hydroxyl group of shikimic acid using ATP as a cosubstrate.</text>
</comment>
<dbReference type="GO" id="GO:0005524">
    <property type="term" value="F:ATP binding"/>
    <property type="evidence" value="ECO:0007669"/>
    <property type="project" value="UniProtKB-UniRule"/>
</dbReference>
<sequence>MTAIYLTGFMGAGKTTIGQALSIALGLDVVDTDTYIEQKTGKKIRDIFVESGEKAFRGMETDALKELSGYEGIITTGGGIVIKEENRKLMLKEGTVIFLYCEPSEVINRLKEDRTRPLILNKTESDIAKMFQERLPFYKENTFEVNTTSKTVENIVNEIQSRL</sequence>
<dbReference type="EC" id="2.7.1.71" evidence="7"/>
<dbReference type="GO" id="GO:0009423">
    <property type="term" value="P:chorismate biosynthetic process"/>
    <property type="evidence" value="ECO:0007669"/>
    <property type="project" value="UniProtKB-UniRule"/>
</dbReference>
<dbReference type="GO" id="GO:0004765">
    <property type="term" value="F:shikimate kinase activity"/>
    <property type="evidence" value="ECO:0007669"/>
    <property type="project" value="UniProtKB-UniRule"/>
</dbReference>
<keyword evidence="2 7" id="KW-0808">Transferase</keyword>
<accession>A0A926NJ64</accession>
<keyword evidence="3 7" id="KW-0547">Nucleotide-binding</keyword>
<feature type="binding site" evidence="7">
    <location>
        <position position="134"/>
    </location>
    <ligand>
        <name>substrate</name>
    </ligand>
</feature>
<dbReference type="GO" id="GO:0000287">
    <property type="term" value="F:magnesium ion binding"/>
    <property type="evidence" value="ECO:0007669"/>
    <property type="project" value="UniProtKB-UniRule"/>
</dbReference>
<evidence type="ECO:0000256" key="6">
    <source>
        <dbReference type="ARBA" id="ARBA00023141"/>
    </source>
</evidence>
<keyword evidence="7" id="KW-0460">Magnesium</keyword>
<dbReference type="HAMAP" id="MF_00109">
    <property type="entry name" value="Shikimate_kinase"/>
    <property type="match status" value="1"/>
</dbReference>
<evidence type="ECO:0000256" key="7">
    <source>
        <dbReference type="HAMAP-Rule" id="MF_00109"/>
    </source>
</evidence>
<dbReference type="EMBL" id="JACXAI010000001">
    <property type="protein sequence ID" value="MBD1378831.1"/>
    <property type="molecule type" value="Genomic_DNA"/>
</dbReference>
<dbReference type="GO" id="GO:0008652">
    <property type="term" value="P:amino acid biosynthetic process"/>
    <property type="evidence" value="ECO:0007669"/>
    <property type="project" value="UniProtKB-KW"/>
</dbReference>
<dbReference type="InterPro" id="IPR031322">
    <property type="entry name" value="Shikimate/glucono_kinase"/>
</dbReference>
<dbReference type="GO" id="GO:0009073">
    <property type="term" value="P:aromatic amino acid family biosynthetic process"/>
    <property type="evidence" value="ECO:0007669"/>
    <property type="project" value="UniProtKB-KW"/>
</dbReference>
<dbReference type="InterPro" id="IPR027417">
    <property type="entry name" value="P-loop_NTPase"/>
</dbReference>
<keyword evidence="6 7" id="KW-0057">Aromatic amino acid biosynthesis</keyword>
<keyword evidence="1 7" id="KW-0028">Amino-acid biosynthesis</keyword>
<feature type="binding site" evidence="7">
    <location>
        <position position="116"/>
    </location>
    <ligand>
        <name>ATP</name>
        <dbReference type="ChEBI" id="CHEBI:30616"/>
    </ligand>
</feature>
<reference evidence="8" key="1">
    <citation type="submission" date="2020-09" db="EMBL/GenBank/DDBJ databases">
        <title>A novel bacterium of genus Bacillus, isolated from South China Sea.</title>
        <authorList>
            <person name="Huang H."/>
            <person name="Mo K."/>
            <person name="Hu Y."/>
        </authorList>
    </citation>
    <scope>NUCLEOTIDE SEQUENCE</scope>
    <source>
        <strain evidence="8">IB182487</strain>
    </source>
</reference>
<organism evidence="8 9">
    <name type="scientific">Metabacillus arenae</name>
    <dbReference type="NCBI Taxonomy" id="2771434"/>
    <lineage>
        <taxon>Bacteria</taxon>
        <taxon>Bacillati</taxon>
        <taxon>Bacillota</taxon>
        <taxon>Bacilli</taxon>
        <taxon>Bacillales</taxon>
        <taxon>Bacillaceae</taxon>
        <taxon>Metabacillus</taxon>
    </lineage>
</organism>
<keyword evidence="5 7" id="KW-0067">ATP-binding</keyword>
<comment type="subcellular location">
    <subcellularLocation>
        <location evidence="7">Cytoplasm</location>
    </subcellularLocation>
</comment>
<dbReference type="CDD" id="cd00464">
    <property type="entry name" value="SK"/>
    <property type="match status" value="1"/>
</dbReference>
<comment type="caution">
    <text evidence="8">The sequence shown here is derived from an EMBL/GenBank/DDBJ whole genome shotgun (WGS) entry which is preliminary data.</text>
</comment>
<feature type="binding site" evidence="7">
    <location>
        <begin position="11"/>
        <end position="16"/>
    </location>
    <ligand>
        <name>ATP</name>
        <dbReference type="ChEBI" id="CHEBI:30616"/>
    </ligand>
</feature>
<comment type="catalytic activity">
    <reaction evidence="7">
        <text>shikimate + ATP = 3-phosphoshikimate + ADP + H(+)</text>
        <dbReference type="Rhea" id="RHEA:13121"/>
        <dbReference type="ChEBI" id="CHEBI:15378"/>
        <dbReference type="ChEBI" id="CHEBI:30616"/>
        <dbReference type="ChEBI" id="CHEBI:36208"/>
        <dbReference type="ChEBI" id="CHEBI:145989"/>
        <dbReference type="ChEBI" id="CHEBI:456216"/>
        <dbReference type="EC" id="2.7.1.71"/>
    </reaction>
</comment>
<dbReference type="GO" id="GO:0005829">
    <property type="term" value="C:cytosol"/>
    <property type="evidence" value="ECO:0007669"/>
    <property type="project" value="TreeGrafter"/>
</dbReference>
<evidence type="ECO:0000256" key="1">
    <source>
        <dbReference type="ARBA" id="ARBA00022605"/>
    </source>
</evidence>
<evidence type="ECO:0000313" key="8">
    <source>
        <dbReference type="EMBL" id="MBD1378831.1"/>
    </source>
</evidence>
<keyword evidence="7" id="KW-0479">Metal-binding</keyword>
<comment type="pathway">
    <text evidence="7">Metabolic intermediate biosynthesis; chorismate biosynthesis; chorismate from D-erythrose 4-phosphate and phosphoenolpyruvate: step 5/7.</text>
</comment>
<comment type="cofactor">
    <cofactor evidence="7">
        <name>Mg(2+)</name>
        <dbReference type="ChEBI" id="CHEBI:18420"/>
    </cofactor>
    <text evidence="7">Binds 1 Mg(2+) ion per subunit.</text>
</comment>
<evidence type="ECO:0000256" key="4">
    <source>
        <dbReference type="ARBA" id="ARBA00022777"/>
    </source>
</evidence>
<protein>
    <recommendedName>
        <fullName evidence="7">Shikimate kinase</fullName>
        <shortName evidence="7">SK</shortName>
        <ecNumber evidence="7">2.7.1.71</ecNumber>
    </recommendedName>
</protein>
<feature type="binding site" evidence="7">
    <location>
        <position position="15"/>
    </location>
    <ligand>
        <name>Mg(2+)</name>
        <dbReference type="ChEBI" id="CHEBI:18420"/>
    </ligand>
</feature>
<dbReference type="SUPFAM" id="SSF52540">
    <property type="entry name" value="P-loop containing nucleoside triphosphate hydrolases"/>
    <property type="match status" value="1"/>
</dbReference>
<feature type="binding site" evidence="7">
    <location>
        <position position="33"/>
    </location>
    <ligand>
        <name>substrate</name>
    </ligand>
</feature>
<dbReference type="Proteomes" id="UP000626844">
    <property type="component" value="Unassembled WGS sequence"/>
</dbReference>
<dbReference type="RefSeq" id="WP_191154892.1">
    <property type="nucleotide sequence ID" value="NZ_JACXAI010000001.1"/>
</dbReference>
<comment type="similarity">
    <text evidence="7">Belongs to the shikimate kinase family.</text>
</comment>
<evidence type="ECO:0000256" key="2">
    <source>
        <dbReference type="ARBA" id="ARBA00022679"/>
    </source>
</evidence>
<dbReference type="PANTHER" id="PTHR21087">
    <property type="entry name" value="SHIKIMATE KINASE"/>
    <property type="match status" value="1"/>
</dbReference>
<dbReference type="InterPro" id="IPR000623">
    <property type="entry name" value="Shikimate_kinase/TSH1"/>
</dbReference>
<keyword evidence="9" id="KW-1185">Reference proteome</keyword>
<dbReference type="Gene3D" id="3.40.50.300">
    <property type="entry name" value="P-loop containing nucleotide triphosphate hydrolases"/>
    <property type="match status" value="1"/>
</dbReference>
<keyword evidence="7" id="KW-0963">Cytoplasm</keyword>
<dbReference type="PANTHER" id="PTHR21087:SF16">
    <property type="entry name" value="SHIKIMATE KINASE 1, CHLOROPLASTIC"/>
    <property type="match status" value="1"/>
</dbReference>
<keyword evidence="4 7" id="KW-0418">Kinase</keyword>
<comment type="subunit">
    <text evidence="7">Monomer.</text>
</comment>
<proteinExistence type="inferred from homology"/>
<name>A0A926NJ64_9BACI</name>
<dbReference type="PRINTS" id="PR01100">
    <property type="entry name" value="SHIKIMTKNASE"/>
</dbReference>
<evidence type="ECO:0000256" key="3">
    <source>
        <dbReference type="ARBA" id="ARBA00022741"/>
    </source>
</evidence>
<evidence type="ECO:0000256" key="5">
    <source>
        <dbReference type="ARBA" id="ARBA00022840"/>
    </source>
</evidence>
<dbReference type="AlphaFoldDB" id="A0A926NJ64"/>